<dbReference type="GO" id="GO:0006338">
    <property type="term" value="P:chromatin remodeling"/>
    <property type="evidence" value="ECO:0007669"/>
    <property type="project" value="InterPro"/>
</dbReference>
<dbReference type="AlphaFoldDB" id="A0A1Y2BZM3"/>
<feature type="compositionally biased region" description="Polar residues" evidence="6">
    <location>
        <begin position="169"/>
        <end position="181"/>
    </location>
</feature>
<name>A0A1Y2BZM3_9FUNG</name>
<evidence type="ECO:0000313" key="7">
    <source>
        <dbReference type="EMBL" id="ORY40114.1"/>
    </source>
</evidence>
<protein>
    <submittedName>
        <fullName evidence="7">Uncharacterized protein</fullName>
    </submittedName>
</protein>
<dbReference type="SUPFAM" id="SSF52949">
    <property type="entry name" value="Macro domain-like"/>
    <property type="match status" value="1"/>
</dbReference>
<dbReference type="InterPro" id="IPR043472">
    <property type="entry name" value="Macro_dom-like"/>
</dbReference>
<comment type="similarity">
    <text evidence="2">Belongs to the SNF2/RAD54 helicase family.</text>
</comment>
<evidence type="ECO:0000256" key="4">
    <source>
        <dbReference type="ARBA" id="ARBA00022840"/>
    </source>
</evidence>
<gene>
    <name evidence="7" type="ORF">BCR33DRAFT_369886</name>
</gene>
<dbReference type="PANTHER" id="PTHR47157:SF1">
    <property type="entry name" value="CHROMODOMAIN-HELICASE-DNA-BINDING PROTEIN 1-LIKE"/>
    <property type="match status" value="1"/>
</dbReference>
<dbReference type="GO" id="GO:0006281">
    <property type="term" value="P:DNA repair"/>
    <property type="evidence" value="ECO:0007669"/>
    <property type="project" value="InterPro"/>
</dbReference>
<reference evidence="7 8" key="1">
    <citation type="submission" date="2016-07" db="EMBL/GenBank/DDBJ databases">
        <title>Pervasive Adenine N6-methylation of Active Genes in Fungi.</title>
        <authorList>
            <consortium name="DOE Joint Genome Institute"/>
            <person name="Mondo S.J."/>
            <person name="Dannebaum R.O."/>
            <person name="Kuo R.C."/>
            <person name="Labutti K."/>
            <person name="Haridas S."/>
            <person name="Kuo A."/>
            <person name="Salamov A."/>
            <person name="Ahrendt S.R."/>
            <person name="Lipzen A."/>
            <person name="Sullivan W."/>
            <person name="Andreopoulos W.B."/>
            <person name="Clum A."/>
            <person name="Lindquist E."/>
            <person name="Daum C."/>
            <person name="Ramamoorthy G.K."/>
            <person name="Gryganskyi A."/>
            <person name="Culley D."/>
            <person name="Magnuson J.K."/>
            <person name="James T.Y."/>
            <person name="O'Malley M.A."/>
            <person name="Stajich J.E."/>
            <person name="Spatafora J.W."/>
            <person name="Visel A."/>
            <person name="Grigoriev I.V."/>
        </authorList>
    </citation>
    <scope>NUCLEOTIDE SEQUENCE [LARGE SCALE GENOMIC DNA]</scope>
    <source>
        <strain evidence="7 8">JEL800</strain>
    </source>
</reference>
<organism evidence="7 8">
    <name type="scientific">Rhizoclosmatium globosum</name>
    <dbReference type="NCBI Taxonomy" id="329046"/>
    <lineage>
        <taxon>Eukaryota</taxon>
        <taxon>Fungi</taxon>
        <taxon>Fungi incertae sedis</taxon>
        <taxon>Chytridiomycota</taxon>
        <taxon>Chytridiomycota incertae sedis</taxon>
        <taxon>Chytridiomycetes</taxon>
        <taxon>Chytridiales</taxon>
        <taxon>Chytriomycetaceae</taxon>
        <taxon>Rhizoclosmatium</taxon>
    </lineage>
</organism>
<evidence type="ECO:0000256" key="3">
    <source>
        <dbReference type="ARBA" id="ARBA00022741"/>
    </source>
</evidence>
<dbReference type="STRING" id="329046.A0A1Y2BZM3"/>
<feature type="compositionally biased region" description="Basic residues" evidence="6">
    <location>
        <begin position="191"/>
        <end position="203"/>
    </location>
</feature>
<evidence type="ECO:0000256" key="2">
    <source>
        <dbReference type="ARBA" id="ARBA00007025"/>
    </source>
</evidence>
<dbReference type="GO" id="GO:0005634">
    <property type="term" value="C:nucleus"/>
    <property type="evidence" value="ECO:0007669"/>
    <property type="project" value="UniProtKB-SubCell"/>
</dbReference>
<feature type="compositionally biased region" description="Polar residues" evidence="6">
    <location>
        <begin position="138"/>
        <end position="152"/>
    </location>
</feature>
<dbReference type="InterPro" id="IPR031053">
    <property type="entry name" value="ALC1"/>
</dbReference>
<dbReference type="Gene3D" id="3.40.220.10">
    <property type="entry name" value="Leucine Aminopeptidase, subunit E, domain 1"/>
    <property type="match status" value="1"/>
</dbReference>
<keyword evidence="3" id="KW-0547">Nucleotide-binding</keyword>
<dbReference type="OrthoDB" id="5857104at2759"/>
<keyword evidence="8" id="KW-1185">Reference proteome</keyword>
<evidence type="ECO:0000256" key="6">
    <source>
        <dbReference type="SAM" id="MobiDB-lite"/>
    </source>
</evidence>
<feature type="region of interest" description="Disordered" evidence="6">
    <location>
        <begin position="133"/>
        <end position="203"/>
    </location>
</feature>
<dbReference type="PANTHER" id="PTHR47157">
    <property type="entry name" value="CHROMODOMAIN-HELICASE-DNA-BINDING PROTEIN 1-LIKE"/>
    <property type="match status" value="1"/>
</dbReference>
<evidence type="ECO:0000256" key="5">
    <source>
        <dbReference type="ARBA" id="ARBA00023242"/>
    </source>
</evidence>
<keyword evidence="5" id="KW-0539">Nucleus</keyword>
<dbReference type="Proteomes" id="UP000193642">
    <property type="component" value="Unassembled WGS sequence"/>
</dbReference>
<keyword evidence="4" id="KW-0067">ATP-binding</keyword>
<dbReference type="GO" id="GO:0005524">
    <property type="term" value="F:ATP binding"/>
    <property type="evidence" value="ECO:0007669"/>
    <property type="project" value="UniProtKB-KW"/>
</dbReference>
<dbReference type="EMBL" id="MCGO01000036">
    <property type="protein sequence ID" value="ORY40114.1"/>
    <property type="molecule type" value="Genomic_DNA"/>
</dbReference>
<accession>A0A1Y2BZM3</accession>
<comment type="subcellular location">
    <subcellularLocation>
        <location evidence="1">Nucleus</location>
    </subcellularLocation>
</comment>
<comment type="caution">
    <text evidence="7">The sequence shown here is derived from an EMBL/GenBank/DDBJ whole genome shotgun (WGS) entry which is preliminary data.</text>
</comment>
<dbReference type="GO" id="GO:0003678">
    <property type="term" value="F:DNA helicase activity"/>
    <property type="evidence" value="ECO:0007669"/>
    <property type="project" value="InterPro"/>
</dbReference>
<proteinExistence type="inferred from homology"/>
<sequence length="203" mass="22329">MDSRIETYYSASWDAKNLGLGSAHILPHQIKLKYGGFAQVCLLVAQKRGRDGSVGEIRFSDLEDGLMKVGRAAKVMGASVHLPRFGQATPGFDWYKTERIIRKCLPSQRVRTLLYYFRRNKHVNAVGTASASAASTSQVSPRPAQNASHNQGSSSSSSTPLPVPKAIPTPTQMKRTASNLKNGADEDSPAPKRKNQKRKRMFK</sequence>
<evidence type="ECO:0000256" key="1">
    <source>
        <dbReference type="ARBA" id="ARBA00004123"/>
    </source>
</evidence>
<evidence type="ECO:0000313" key="8">
    <source>
        <dbReference type="Proteomes" id="UP000193642"/>
    </source>
</evidence>